<dbReference type="SMART" id="SM00033">
    <property type="entry name" value="CH"/>
    <property type="match status" value="1"/>
</dbReference>
<dbReference type="Ensembl" id="ENSNBRT00000011594.1">
    <property type="protein sequence ID" value="ENSNBRP00000011273.1"/>
    <property type="gene ID" value="ENSNBRG00000008795.1"/>
</dbReference>
<evidence type="ECO:0000256" key="1">
    <source>
        <dbReference type="SAM" id="Phobius"/>
    </source>
</evidence>
<accession>A0A3Q4GVL9</accession>
<dbReference type="SUPFAM" id="SSF47576">
    <property type="entry name" value="Calponin-homology domain, CH-domain"/>
    <property type="match status" value="1"/>
</dbReference>
<protein>
    <recommendedName>
        <fullName evidence="2">Calponin-homology (CH) domain-containing protein</fullName>
    </recommendedName>
</protein>
<feature type="domain" description="Calponin-homology (CH)" evidence="2">
    <location>
        <begin position="132"/>
        <end position="241"/>
    </location>
</feature>
<dbReference type="CDD" id="cd21205">
    <property type="entry name" value="CH_LRCH"/>
    <property type="match status" value="1"/>
</dbReference>
<name>A0A3Q4GVL9_NEOBR</name>
<dbReference type="GeneTree" id="ENSGT00940000166255"/>
<sequence>SVFYLNDIVSVDTPAARWLALTSRCVQLCDCVVLSHRARTELLSLLQPISRRLTPARGAWPPVELPICGQRASCSGSGRRRRRGKVTPLLLRARRRLPPLLLLLQRTWRWWSSSGRCVPALTWGGLPCSQVTDPPSLSLQNIEARLKVSLPSDLGAALTDGVVLCHLANHVRPRSVPSIHVPSPAVPKLTMAKCRRNVENFLEACRRIGVPQDHLCSVGDVLEGKGGGVYATVEVLLSMAPPLVSLSPQVQLAGFALFYLSVMSVLCAIYVHLAPHV</sequence>
<evidence type="ECO:0000259" key="2">
    <source>
        <dbReference type="PROSITE" id="PS50021"/>
    </source>
</evidence>
<feature type="transmembrane region" description="Helical" evidence="1">
    <location>
        <begin position="252"/>
        <end position="273"/>
    </location>
</feature>
<keyword evidence="1" id="KW-0472">Membrane</keyword>
<keyword evidence="1" id="KW-0812">Transmembrane</keyword>
<dbReference type="PROSITE" id="PS50021">
    <property type="entry name" value="CH"/>
    <property type="match status" value="1"/>
</dbReference>
<organism evidence="3 4">
    <name type="scientific">Neolamprologus brichardi</name>
    <name type="common">Fairy cichlid</name>
    <name type="synonym">Lamprologus brichardi</name>
    <dbReference type="NCBI Taxonomy" id="32507"/>
    <lineage>
        <taxon>Eukaryota</taxon>
        <taxon>Metazoa</taxon>
        <taxon>Chordata</taxon>
        <taxon>Craniata</taxon>
        <taxon>Vertebrata</taxon>
        <taxon>Euteleostomi</taxon>
        <taxon>Actinopterygii</taxon>
        <taxon>Neopterygii</taxon>
        <taxon>Teleostei</taxon>
        <taxon>Neoteleostei</taxon>
        <taxon>Acanthomorphata</taxon>
        <taxon>Ovalentaria</taxon>
        <taxon>Cichlomorphae</taxon>
        <taxon>Cichliformes</taxon>
        <taxon>Cichlidae</taxon>
        <taxon>African cichlids</taxon>
        <taxon>Pseudocrenilabrinae</taxon>
        <taxon>Lamprologini</taxon>
        <taxon>Neolamprologus</taxon>
    </lineage>
</organism>
<reference evidence="3" key="1">
    <citation type="submission" date="2025-08" db="UniProtKB">
        <authorList>
            <consortium name="Ensembl"/>
        </authorList>
    </citation>
    <scope>IDENTIFICATION</scope>
</reference>
<dbReference type="STRING" id="32507.ENSNBRP00000011273"/>
<dbReference type="Pfam" id="PF00307">
    <property type="entry name" value="CH"/>
    <property type="match status" value="1"/>
</dbReference>
<proteinExistence type="predicted"/>
<keyword evidence="1" id="KW-1133">Transmembrane helix</keyword>
<evidence type="ECO:0000313" key="4">
    <source>
        <dbReference type="Proteomes" id="UP000261580"/>
    </source>
</evidence>
<dbReference type="InterPro" id="IPR036872">
    <property type="entry name" value="CH_dom_sf"/>
</dbReference>
<evidence type="ECO:0000313" key="3">
    <source>
        <dbReference type="Ensembl" id="ENSNBRP00000011273.1"/>
    </source>
</evidence>
<reference evidence="3" key="2">
    <citation type="submission" date="2025-09" db="UniProtKB">
        <authorList>
            <consortium name="Ensembl"/>
        </authorList>
    </citation>
    <scope>IDENTIFICATION</scope>
</reference>
<keyword evidence="4" id="KW-1185">Reference proteome</keyword>
<dbReference type="Gene3D" id="1.10.418.10">
    <property type="entry name" value="Calponin-like domain"/>
    <property type="match status" value="1"/>
</dbReference>
<dbReference type="Proteomes" id="UP000261580">
    <property type="component" value="Unassembled WGS sequence"/>
</dbReference>
<dbReference type="InterPro" id="IPR001715">
    <property type="entry name" value="CH_dom"/>
</dbReference>
<dbReference type="AlphaFoldDB" id="A0A3Q4GVL9"/>
<dbReference type="Bgee" id="ENSNBRG00000008795">
    <property type="expression patterns" value="Expressed in brain and 7 other cell types or tissues"/>
</dbReference>